<reference evidence="1 2" key="1">
    <citation type="submission" date="2018-07" db="EMBL/GenBank/DDBJ databases">
        <title>Genomic and Epidemiologic Investigation of an Indolent Hospital Outbreak.</title>
        <authorList>
            <person name="Johnson R.C."/>
            <person name="Deming C."/>
            <person name="Conlan S."/>
            <person name="Zellmer C.J."/>
            <person name="Michelin A.V."/>
            <person name="Lee-Lin S."/>
            <person name="Thomas P.J."/>
            <person name="Park M."/>
            <person name="Weingarten R.A."/>
            <person name="Less J."/>
            <person name="Dekker J.P."/>
            <person name="Frank K.M."/>
            <person name="Musser K.A."/>
            <person name="Mcquiston J.R."/>
            <person name="Henderson D.K."/>
            <person name="Lau A.F."/>
            <person name="Palmore T.N."/>
            <person name="Segre J.A."/>
        </authorList>
    </citation>
    <scope>NUCLEOTIDE SEQUENCE [LARGE SCALE GENOMIC DNA]</scope>
    <source>
        <strain evidence="1 2">SK-NIH.Env6_1116</strain>
    </source>
</reference>
<dbReference type="Proteomes" id="UP000287401">
    <property type="component" value="Unassembled WGS sequence"/>
</dbReference>
<organism evidence="1 2">
    <name type="scientific">Sphingobium yanoikuyae</name>
    <name type="common">Sphingomonas yanoikuyae</name>
    <dbReference type="NCBI Taxonomy" id="13690"/>
    <lineage>
        <taxon>Bacteria</taxon>
        <taxon>Pseudomonadati</taxon>
        <taxon>Pseudomonadota</taxon>
        <taxon>Alphaproteobacteria</taxon>
        <taxon>Sphingomonadales</taxon>
        <taxon>Sphingomonadaceae</taxon>
        <taxon>Sphingobium</taxon>
    </lineage>
</organism>
<accession>A0A430BB66</accession>
<evidence type="ECO:0000313" key="2">
    <source>
        <dbReference type="Proteomes" id="UP000287401"/>
    </source>
</evidence>
<evidence type="ECO:0008006" key="3">
    <source>
        <dbReference type="Google" id="ProtNLM"/>
    </source>
</evidence>
<evidence type="ECO:0000313" key="1">
    <source>
        <dbReference type="EMBL" id="RSU45850.1"/>
    </source>
</evidence>
<dbReference type="EMBL" id="QRAL01000068">
    <property type="protein sequence ID" value="RSU45850.1"/>
    <property type="molecule type" value="Genomic_DNA"/>
</dbReference>
<sequence>MDKHFVNGAFVADELVRDAVHQALATIEPLQKQRQQMTGTFEGWFWVEDVAPHLFASACELACPSGAAISQPVERSVMISLLLKGENGQFVPEGAEPVSSHVERAHIVALGEPRLCSRVLAPGQGCRRVELGLRAPFLDVNADALSAMDLEVLDYLMRPGFRSYHLPRTQTITHMAC</sequence>
<proteinExistence type="predicted"/>
<comment type="caution">
    <text evidence="1">The sequence shown here is derived from an EMBL/GenBank/DDBJ whole genome shotgun (WGS) entry which is preliminary data.</text>
</comment>
<gene>
    <name evidence="1" type="ORF">DAH51_26860</name>
</gene>
<dbReference type="AlphaFoldDB" id="A0A430BB66"/>
<dbReference type="RefSeq" id="WP_126000255.1">
    <property type="nucleotide sequence ID" value="NZ_QRAL01000068.1"/>
</dbReference>
<name>A0A430BB66_SPHYA</name>
<protein>
    <recommendedName>
        <fullName evidence="3">AraC family transcriptional regulator</fullName>
    </recommendedName>
</protein>